<sequence>MSKWLIMFAGGWVISFTGMKNLRFLFERRRWMAPNYNGDAIPLGYGLVFWIALVWFVFCEPASVWLIGPSIIVSFAGWLDDRIGQSRMKGLRGHFGILWREGRITTGMLKVWIIGSCAAGVAFLESDTVSSFITDVLLLALSANFINLLDVRPGRALKGFWFLLLLCVTVGSVHDTEMPFFLYLFMCTIVAAPSDFSARAMLGDTGANLLGFLGGALCVYSLSPMVKWLIVAWLIILHVYTERVSLTTVIEQNALLRWIDRWGRS</sequence>
<dbReference type="Proteomes" id="UP000561326">
    <property type="component" value="Unassembled WGS sequence"/>
</dbReference>
<keyword evidence="1" id="KW-0472">Membrane</keyword>
<protein>
    <submittedName>
        <fullName evidence="2">Uncharacterized protein</fullName>
    </submittedName>
</protein>
<keyword evidence="1" id="KW-0812">Transmembrane</keyword>
<organism evidence="2 3">
    <name type="scientific">Aneurinibacillus aneurinilyticus</name>
    <name type="common">Bacillus aneurinolyticus</name>
    <dbReference type="NCBI Taxonomy" id="1391"/>
    <lineage>
        <taxon>Bacteria</taxon>
        <taxon>Bacillati</taxon>
        <taxon>Bacillota</taxon>
        <taxon>Bacilli</taxon>
        <taxon>Bacillales</taxon>
        <taxon>Paenibacillaceae</taxon>
        <taxon>Aneurinibacillus group</taxon>
        <taxon>Aneurinibacillus</taxon>
    </lineage>
</organism>
<feature type="transmembrane region" description="Helical" evidence="1">
    <location>
        <begin position="180"/>
        <end position="198"/>
    </location>
</feature>
<dbReference type="RefSeq" id="WP_021619069.1">
    <property type="nucleotide sequence ID" value="NZ_CABKST010000019.1"/>
</dbReference>
<dbReference type="AlphaFoldDB" id="A0A848CP02"/>
<keyword evidence="1" id="KW-1133">Transmembrane helix</keyword>
<feature type="transmembrane region" description="Helical" evidence="1">
    <location>
        <begin position="104"/>
        <end position="123"/>
    </location>
</feature>
<comment type="caution">
    <text evidence="2">The sequence shown here is derived from an EMBL/GenBank/DDBJ whole genome shotgun (WGS) entry which is preliminary data.</text>
</comment>
<feature type="transmembrane region" description="Helical" evidence="1">
    <location>
        <begin position="38"/>
        <end position="58"/>
    </location>
</feature>
<dbReference type="EMBL" id="JABAGO010000001">
    <property type="protein sequence ID" value="NME96741.1"/>
    <property type="molecule type" value="Genomic_DNA"/>
</dbReference>
<feature type="transmembrane region" description="Helical" evidence="1">
    <location>
        <begin position="156"/>
        <end position="174"/>
    </location>
</feature>
<dbReference type="GeneID" id="92837252"/>
<evidence type="ECO:0000256" key="1">
    <source>
        <dbReference type="SAM" id="Phobius"/>
    </source>
</evidence>
<feature type="transmembrane region" description="Helical" evidence="1">
    <location>
        <begin position="6"/>
        <end position="26"/>
    </location>
</feature>
<evidence type="ECO:0000313" key="3">
    <source>
        <dbReference type="Proteomes" id="UP000561326"/>
    </source>
</evidence>
<feature type="transmembrane region" description="Helical" evidence="1">
    <location>
        <begin position="210"/>
        <end position="236"/>
    </location>
</feature>
<proteinExistence type="predicted"/>
<gene>
    <name evidence="2" type="ORF">HF838_00595</name>
</gene>
<evidence type="ECO:0000313" key="2">
    <source>
        <dbReference type="EMBL" id="NME96741.1"/>
    </source>
</evidence>
<feature type="transmembrane region" description="Helical" evidence="1">
    <location>
        <begin position="64"/>
        <end position="83"/>
    </location>
</feature>
<name>A0A848CP02_ANEAE</name>
<dbReference type="OrthoDB" id="2679245at2"/>
<accession>A0A848CP02</accession>
<reference evidence="2 3" key="1">
    <citation type="submission" date="2020-04" db="EMBL/GenBank/DDBJ databases">
        <authorList>
            <person name="Hitch T.C.A."/>
            <person name="Wylensek D."/>
            <person name="Clavel T."/>
        </authorList>
    </citation>
    <scope>NUCLEOTIDE SEQUENCE [LARGE SCALE GENOMIC DNA]</scope>
    <source>
        <strain evidence="2 3">WB01_D5_05</strain>
    </source>
</reference>